<reference evidence="2" key="1">
    <citation type="journal article" date="2023" name="IMA Fungus">
        <title>Comparative genomic study of the Penicillium genus elucidates a diverse pangenome and 15 lateral gene transfer events.</title>
        <authorList>
            <person name="Petersen C."/>
            <person name="Sorensen T."/>
            <person name="Nielsen M.R."/>
            <person name="Sondergaard T.E."/>
            <person name="Sorensen J.L."/>
            <person name="Fitzpatrick D.A."/>
            <person name="Frisvad J.C."/>
            <person name="Nielsen K.L."/>
        </authorList>
    </citation>
    <scope>NUCLEOTIDE SEQUENCE</scope>
    <source>
        <strain evidence="2">IBT 15450</strain>
    </source>
</reference>
<protein>
    <submittedName>
        <fullName evidence="2">Uncharacterized protein</fullName>
    </submittedName>
</protein>
<feature type="region of interest" description="Disordered" evidence="1">
    <location>
        <begin position="1"/>
        <end position="20"/>
    </location>
</feature>
<comment type="caution">
    <text evidence="2">The sequence shown here is derived from an EMBL/GenBank/DDBJ whole genome shotgun (WGS) entry which is preliminary data.</text>
</comment>
<feature type="compositionally biased region" description="Basic and acidic residues" evidence="1">
    <location>
        <begin position="1"/>
        <end position="14"/>
    </location>
</feature>
<dbReference type="Proteomes" id="UP001219568">
    <property type="component" value="Unassembled WGS sequence"/>
</dbReference>
<feature type="compositionally biased region" description="Polar residues" evidence="1">
    <location>
        <begin position="32"/>
        <end position="45"/>
    </location>
</feature>
<accession>A0AAD6I2W7</accession>
<dbReference type="AlphaFoldDB" id="A0AAD6I2W7"/>
<organism evidence="2 3">
    <name type="scientific">Penicillium canescens</name>
    <dbReference type="NCBI Taxonomy" id="5083"/>
    <lineage>
        <taxon>Eukaryota</taxon>
        <taxon>Fungi</taxon>
        <taxon>Dikarya</taxon>
        <taxon>Ascomycota</taxon>
        <taxon>Pezizomycotina</taxon>
        <taxon>Eurotiomycetes</taxon>
        <taxon>Eurotiomycetidae</taxon>
        <taxon>Eurotiales</taxon>
        <taxon>Aspergillaceae</taxon>
        <taxon>Penicillium</taxon>
    </lineage>
</organism>
<evidence type="ECO:0000313" key="2">
    <source>
        <dbReference type="EMBL" id="KAJ6027803.1"/>
    </source>
</evidence>
<evidence type="ECO:0000313" key="3">
    <source>
        <dbReference type="Proteomes" id="UP001219568"/>
    </source>
</evidence>
<evidence type="ECO:0000256" key="1">
    <source>
        <dbReference type="SAM" id="MobiDB-lite"/>
    </source>
</evidence>
<dbReference type="EMBL" id="JAQJZL010000015">
    <property type="protein sequence ID" value="KAJ6027803.1"/>
    <property type="molecule type" value="Genomic_DNA"/>
</dbReference>
<feature type="region of interest" description="Disordered" evidence="1">
    <location>
        <begin position="30"/>
        <end position="51"/>
    </location>
</feature>
<keyword evidence="3" id="KW-1185">Reference proteome</keyword>
<proteinExistence type="predicted"/>
<name>A0AAD6I2W7_PENCN</name>
<gene>
    <name evidence="2" type="ORF">N7460_012620</name>
</gene>
<sequence>MYTEHKERKNERRSQLKGLKSGARFHEAGTWIPSNGQSPIVQNPCTALPSVPERRSDRIRFEDLQEEMGRVLGLVTFYKQM</sequence>
<reference evidence="2" key="2">
    <citation type="submission" date="2023-01" db="EMBL/GenBank/DDBJ databases">
        <authorList>
            <person name="Petersen C."/>
        </authorList>
    </citation>
    <scope>NUCLEOTIDE SEQUENCE</scope>
    <source>
        <strain evidence="2">IBT 15450</strain>
    </source>
</reference>